<accession>A0ABS2DQI0</accession>
<dbReference type="Pfam" id="PF13414">
    <property type="entry name" value="TPR_11"/>
    <property type="match status" value="1"/>
</dbReference>
<reference evidence="3 4" key="1">
    <citation type="journal article" date="2021" name="Sci. Rep.">
        <title>The distribution of antibiotic resistance genes in chicken gut microbiota commensals.</title>
        <authorList>
            <person name="Juricova H."/>
            <person name="Matiasovicova J."/>
            <person name="Kubasova T."/>
            <person name="Cejkova D."/>
            <person name="Rychlik I."/>
        </authorList>
    </citation>
    <scope>NUCLEOTIDE SEQUENCE [LARGE SCALE GENOMIC DNA]</scope>
    <source>
        <strain evidence="3 4">An829</strain>
    </source>
</reference>
<evidence type="ECO:0000313" key="3">
    <source>
        <dbReference type="EMBL" id="MBM6703595.1"/>
    </source>
</evidence>
<evidence type="ECO:0000313" key="4">
    <source>
        <dbReference type="Proteomes" id="UP000715095"/>
    </source>
</evidence>
<evidence type="ECO:0000256" key="1">
    <source>
        <dbReference type="PROSITE-ProRule" id="PRU00339"/>
    </source>
</evidence>
<dbReference type="RefSeq" id="WP_205102069.1">
    <property type="nucleotide sequence ID" value="NZ_JACJJC010000004.1"/>
</dbReference>
<feature type="repeat" description="TPR" evidence="1">
    <location>
        <begin position="110"/>
        <end position="143"/>
    </location>
</feature>
<protein>
    <submittedName>
        <fullName evidence="3">Tetratricopeptide repeat protein</fullName>
    </submittedName>
</protein>
<keyword evidence="1" id="KW-0802">TPR repeat</keyword>
<keyword evidence="4" id="KW-1185">Reference proteome</keyword>
<comment type="caution">
    <text evidence="3">The sequence shown here is derived from an EMBL/GenBank/DDBJ whole genome shotgun (WGS) entry which is preliminary data.</text>
</comment>
<gene>
    <name evidence="3" type="ORF">H6A60_03720</name>
</gene>
<dbReference type="InterPro" id="IPR011990">
    <property type="entry name" value="TPR-like_helical_dom_sf"/>
</dbReference>
<feature type="signal peptide" evidence="2">
    <location>
        <begin position="1"/>
        <end position="28"/>
    </location>
</feature>
<dbReference type="SMART" id="SM00028">
    <property type="entry name" value="TPR"/>
    <property type="match status" value="1"/>
</dbReference>
<dbReference type="Pfam" id="PF13432">
    <property type="entry name" value="TPR_16"/>
    <property type="match status" value="1"/>
</dbReference>
<dbReference type="Proteomes" id="UP000715095">
    <property type="component" value="Unassembled WGS sequence"/>
</dbReference>
<organism evidence="3 4">
    <name type="scientific">Sutterella massiliensis</name>
    <dbReference type="NCBI Taxonomy" id="1816689"/>
    <lineage>
        <taxon>Bacteria</taxon>
        <taxon>Pseudomonadati</taxon>
        <taxon>Pseudomonadota</taxon>
        <taxon>Betaproteobacteria</taxon>
        <taxon>Burkholderiales</taxon>
        <taxon>Sutterellaceae</taxon>
        <taxon>Sutterella</taxon>
    </lineage>
</organism>
<name>A0ABS2DQI0_9BURK</name>
<dbReference type="Gene3D" id="1.25.40.10">
    <property type="entry name" value="Tetratricopeptide repeat domain"/>
    <property type="match status" value="1"/>
</dbReference>
<sequence>MRSTSFIAGAAAAVLCCALFGPAPAAYAAPTEMQTLASTLHDSQFSERVERLLKQNRPAQAVELADIGIARNPRNAQLQFMRSIGLERLGRTEEAAKGLRSLIAAYPEIPEPYNNLAVIEAGFGNLEEAVRLLNQALAINPEFATARKNLGDVFLALSIESYEQAAPVLTGNDALQTRLKTLKRLVEKR</sequence>
<feature type="chain" id="PRO_5045362877" evidence="2">
    <location>
        <begin position="29"/>
        <end position="189"/>
    </location>
</feature>
<evidence type="ECO:0000256" key="2">
    <source>
        <dbReference type="SAM" id="SignalP"/>
    </source>
</evidence>
<keyword evidence="2" id="KW-0732">Signal</keyword>
<dbReference type="SUPFAM" id="SSF48452">
    <property type="entry name" value="TPR-like"/>
    <property type="match status" value="1"/>
</dbReference>
<dbReference type="PROSITE" id="PS50005">
    <property type="entry name" value="TPR"/>
    <property type="match status" value="1"/>
</dbReference>
<dbReference type="EMBL" id="JACJJC010000004">
    <property type="protein sequence ID" value="MBM6703595.1"/>
    <property type="molecule type" value="Genomic_DNA"/>
</dbReference>
<proteinExistence type="predicted"/>
<dbReference type="InterPro" id="IPR019734">
    <property type="entry name" value="TPR_rpt"/>
</dbReference>